<evidence type="ECO:0000313" key="2">
    <source>
        <dbReference type="EMBL" id="KAG5856946.1"/>
    </source>
</evidence>
<keyword evidence="1" id="KW-1133">Transmembrane helix</keyword>
<evidence type="ECO:0000256" key="1">
    <source>
        <dbReference type="SAM" id="Phobius"/>
    </source>
</evidence>
<dbReference type="Proteomes" id="UP001044222">
    <property type="component" value="Unassembled WGS sequence"/>
</dbReference>
<protein>
    <submittedName>
        <fullName evidence="2">Uncharacterized protein</fullName>
    </submittedName>
</protein>
<proteinExistence type="predicted"/>
<feature type="transmembrane region" description="Helical" evidence="1">
    <location>
        <begin position="90"/>
        <end position="117"/>
    </location>
</feature>
<keyword evidence="1" id="KW-0812">Transmembrane</keyword>
<feature type="transmembrane region" description="Helical" evidence="1">
    <location>
        <begin position="55"/>
        <end position="78"/>
    </location>
</feature>
<sequence>MQLKTPAGQTHAHYILQAADSPRYVTELNNGHHCEGQDVFYNLLKMREPSNVVCVYSMCVCVCARFVCVQYVCVCVCVHGLRVYSMCACTVCLCICFYICVCANSIFLSVPMLVFVMCV</sequence>
<keyword evidence="1" id="KW-0472">Membrane</keyword>
<evidence type="ECO:0000313" key="3">
    <source>
        <dbReference type="Proteomes" id="UP001044222"/>
    </source>
</evidence>
<organism evidence="2 3">
    <name type="scientific">Anguilla anguilla</name>
    <name type="common">European freshwater eel</name>
    <name type="synonym">Muraena anguilla</name>
    <dbReference type="NCBI Taxonomy" id="7936"/>
    <lineage>
        <taxon>Eukaryota</taxon>
        <taxon>Metazoa</taxon>
        <taxon>Chordata</taxon>
        <taxon>Craniata</taxon>
        <taxon>Vertebrata</taxon>
        <taxon>Euteleostomi</taxon>
        <taxon>Actinopterygii</taxon>
        <taxon>Neopterygii</taxon>
        <taxon>Teleostei</taxon>
        <taxon>Anguilliformes</taxon>
        <taxon>Anguillidae</taxon>
        <taxon>Anguilla</taxon>
    </lineage>
</organism>
<reference evidence="2" key="1">
    <citation type="submission" date="2021-01" db="EMBL/GenBank/DDBJ databases">
        <title>A chromosome-scale assembly of European eel, Anguilla anguilla.</title>
        <authorList>
            <person name="Henkel C."/>
            <person name="Jong-Raadsen S.A."/>
            <person name="Dufour S."/>
            <person name="Weltzien F.-A."/>
            <person name="Palstra A.P."/>
            <person name="Pelster B."/>
            <person name="Spaink H.P."/>
            <person name="Van Den Thillart G.E."/>
            <person name="Jansen H."/>
            <person name="Zahm M."/>
            <person name="Klopp C."/>
            <person name="Cedric C."/>
            <person name="Louis A."/>
            <person name="Berthelot C."/>
            <person name="Parey E."/>
            <person name="Roest Crollius H."/>
            <person name="Montfort J."/>
            <person name="Robinson-Rechavi M."/>
            <person name="Bucao C."/>
            <person name="Bouchez O."/>
            <person name="Gislard M."/>
            <person name="Lluch J."/>
            <person name="Milhes M."/>
            <person name="Lampietro C."/>
            <person name="Lopez Roques C."/>
            <person name="Donnadieu C."/>
            <person name="Braasch I."/>
            <person name="Desvignes T."/>
            <person name="Postlethwait J."/>
            <person name="Bobe J."/>
            <person name="Guiguen Y."/>
            <person name="Dirks R."/>
        </authorList>
    </citation>
    <scope>NUCLEOTIDE SEQUENCE</scope>
    <source>
        <strain evidence="2">Tag_6206</strain>
        <tissue evidence="2">Liver</tissue>
    </source>
</reference>
<dbReference type="AlphaFoldDB" id="A0A9D3SA04"/>
<comment type="caution">
    <text evidence="2">The sequence shown here is derived from an EMBL/GenBank/DDBJ whole genome shotgun (WGS) entry which is preliminary data.</text>
</comment>
<keyword evidence="3" id="KW-1185">Reference proteome</keyword>
<dbReference type="EMBL" id="JAFIRN010000001">
    <property type="protein sequence ID" value="KAG5856946.1"/>
    <property type="molecule type" value="Genomic_DNA"/>
</dbReference>
<name>A0A9D3SA04_ANGAN</name>
<gene>
    <name evidence="2" type="ORF">ANANG_G00013300</name>
</gene>
<accession>A0A9D3SA04</accession>